<evidence type="ECO:0000313" key="7">
    <source>
        <dbReference type="Proteomes" id="UP001501638"/>
    </source>
</evidence>
<name>A0ABP5XUF6_9ACTN</name>
<comment type="caution">
    <text evidence="6">The sequence shown here is derived from an EMBL/GenBank/DDBJ whole genome shotgun (WGS) entry which is preliminary data.</text>
</comment>
<dbReference type="PANTHER" id="PTHR43289:SF34">
    <property type="entry name" value="SERINE_THREONINE-PROTEIN KINASE YBDM-RELATED"/>
    <property type="match status" value="1"/>
</dbReference>
<dbReference type="EMBL" id="BAAASZ010000051">
    <property type="protein sequence ID" value="GAA2465193.1"/>
    <property type="molecule type" value="Genomic_DNA"/>
</dbReference>
<reference evidence="7" key="1">
    <citation type="journal article" date="2019" name="Int. J. Syst. Evol. Microbiol.">
        <title>The Global Catalogue of Microorganisms (GCM) 10K type strain sequencing project: providing services to taxonomists for standard genome sequencing and annotation.</title>
        <authorList>
            <consortium name="The Broad Institute Genomics Platform"/>
            <consortium name="The Broad Institute Genome Sequencing Center for Infectious Disease"/>
            <person name="Wu L."/>
            <person name="Ma J."/>
        </authorList>
    </citation>
    <scope>NUCLEOTIDE SEQUENCE [LARGE SCALE GENOMIC DNA]</scope>
    <source>
        <strain evidence="7">JCM 6305</strain>
    </source>
</reference>
<evidence type="ECO:0000256" key="1">
    <source>
        <dbReference type="ARBA" id="ARBA00022679"/>
    </source>
</evidence>
<evidence type="ECO:0000259" key="5">
    <source>
        <dbReference type="PROSITE" id="PS50011"/>
    </source>
</evidence>
<dbReference type="PROSITE" id="PS50011">
    <property type="entry name" value="PROTEIN_KINASE_DOM"/>
    <property type="match status" value="1"/>
</dbReference>
<protein>
    <recommendedName>
        <fullName evidence="5">Protein kinase domain-containing protein</fullName>
    </recommendedName>
</protein>
<keyword evidence="4" id="KW-0067">ATP-binding</keyword>
<organism evidence="6 7">
    <name type="scientific">Streptomyces macrosporus</name>
    <dbReference type="NCBI Taxonomy" id="44032"/>
    <lineage>
        <taxon>Bacteria</taxon>
        <taxon>Bacillati</taxon>
        <taxon>Actinomycetota</taxon>
        <taxon>Actinomycetes</taxon>
        <taxon>Kitasatosporales</taxon>
        <taxon>Streptomycetaceae</taxon>
        <taxon>Streptomyces</taxon>
    </lineage>
</organism>
<keyword evidence="3" id="KW-0418">Kinase</keyword>
<proteinExistence type="predicted"/>
<dbReference type="Gene3D" id="3.30.200.20">
    <property type="entry name" value="Phosphorylase Kinase, domain 1"/>
    <property type="match status" value="1"/>
</dbReference>
<dbReference type="Pfam" id="PF00069">
    <property type="entry name" value="Pkinase"/>
    <property type="match status" value="1"/>
</dbReference>
<evidence type="ECO:0000256" key="3">
    <source>
        <dbReference type="ARBA" id="ARBA00022777"/>
    </source>
</evidence>
<dbReference type="InterPro" id="IPR011009">
    <property type="entry name" value="Kinase-like_dom_sf"/>
</dbReference>
<dbReference type="PANTHER" id="PTHR43289">
    <property type="entry name" value="MITOGEN-ACTIVATED PROTEIN KINASE KINASE KINASE 20-RELATED"/>
    <property type="match status" value="1"/>
</dbReference>
<dbReference type="Proteomes" id="UP001501638">
    <property type="component" value="Unassembled WGS sequence"/>
</dbReference>
<keyword evidence="7" id="KW-1185">Reference proteome</keyword>
<dbReference type="SMART" id="SM00220">
    <property type="entry name" value="S_TKc"/>
    <property type="match status" value="1"/>
</dbReference>
<dbReference type="Gene3D" id="1.10.510.10">
    <property type="entry name" value="Transferase(Phosphotransferase) domain 1"/>
    <property type="match status" value="1"/>
</dbReference>
<evidence type="ECO:0000256" key="4">
    <source>
        <dbReference type="ARBA" id="ARBA00022840"/>
    </source>
</evidence>
<gene>
    <name evidence="6" type="ORF">GCM10010405_57030</name>
</gene>
<keyword evidence="2" id="KW-0547">Nucleotide-binding</keyword>
<accession>A0ABP5XUF6</accession>
<keyword evidence="1" id="KW-0808">Transferase</keyword>
<evidence type="ECO:0000313" key="6">
    <source>
        <dbReference type="EMBL" id="GAA2465193.1"/>
    </source>
</evidence>
<dbReference type="InterPro" id="IPR000719">
    <property type="entry name" value="Prot_kinase_dom"/>
</dbReference>
<sequence>MAPLGTDAPRRLGPYRLYGVIGRGTSGPVHLGRGAARRGGRKRAAAVRALRPELLRDRQVRARLRHDLETIRTRVDDPHPARPLDWELDSEQPWIASEFVPGPSLAHLLDRYGPPPEDVVRALGAALARALAALHAAGVVHGCLRPSSVLVTDDRPRLVDCALTLDPLAEDRGQGADDVFDLGVLLALAASGHHPFAGGVLPSGREGPDLTGVPTALHPPLLACLHKDPCHRPAPGALAACLDPEGTASRPAGEWLPEVWLHTVGVRAAEARELLGWRLFGR</sequence>
<evidence type="ECO:0000256" key="2">
    <source>
        <dbReference type="ARBA" id="ARBA00022741"/>
    </source>
</evidence>
<dbReference type="SUPFAM" id="SSF56112">
    <property type="entry name" value="Protein kinase-like (PK-like)"/>
    <property type="match status" value="1"/>
</dbReference>
<feature type="domain" description="Protein kinase" evidence="5">
    <location>
        <begin position="15"/>
        <end position="282"/>
    </location>
</feature>